<dbReference type="PANTHER" id="PTHR11581">
    <property type="entry name" value="30S/40S RIBOSOMAL PROTEIN S4"/>
    <property type="match status" value="1"/>
</dbReference>
<name>A0ABN7UGW2_GIGMA</name>
<keyword evidence="7" id="KW-0687">Ribonucleoprotein</keyword>
<dbReference type="InterPro" id="IPR013845">
    <property type="entry name" value="Ribosomal_eS4_central_region"/>
</dbReference>
<evidence type="ECO:0000313" key="11">
    <source>
        <dbReference type="EMBL" id="CAG8580084.1"/>
    </source>
</evidence>
<evidence type="ECO:0000259" key="10">
    <source>
        <dbReference type="Pfam" id="PF20147"/>
    </source>
</evidence>
<dbReference type="Gene3D" id="3.10.290.10">
    <property type="entry name" value="RNA-binding S4 domain"/>
    <property type="match status" value="1"/>
</dbReference>
<keyword evidence="6" id="KW-0689">Ribosomal protein</keyword>
<dbReference type="Pfam" id="PF20147">
    <property type="entry name" value="Crinkler"/>
    <property type="match status" value="1"/>
</dbReference>
<keyword evidence="3" id="KW-0964">Secreted</keyword>
<dbReference type="InterPro" id="IPR032277">
    <property type="entry name" value="Ribosomal_eS4_C"/>
</dbReference>
<dbReference type="InterPro" id="IPR036986">
    <property type="entry name" value="S4_RNA-bd_sf"/>
</dbReference>
<proteinExistence type="predicted"/>
<keyword evidence="4" id="KW-0699">rRNA-binding</keyword>
<comment type="caution">
    <text evidence="11">The sequence shown here is derived from an EMBL/GenBank/DDBJ whole genome shotgun (WGS) entry which is preliminary data.</text>
</comment>
<evidence type="ECO:0000256" key="6">
    <source>
        <dbReference type="ARBA" id="ARBA00022980"/>
    </source>
</evidence>
<dbReference type="InterPro" id="IPR045379">
    <property type="entry name" value="Crinkler_N"/>
</dbReference>
<comment type="subcellular location">
    <subcellularLocation>
        <location evidence="1">Host cell</location>
    </subcellularLocation>
    <subcellularLocation>
        <location evidence="2">Secreted</location>
    </subcellularLocation>
</comment>
<keyword evidence="5" id="KW-0694">RNA-binding</keyword>
<evidence type="ECO:0000313" key="12">
    <source>
        <dbReference type="Proteomes" id="UP000789901"/>
    </source>
</evidence>
<dbReference type="PANTHER" id="PTHR11581:SF0">
    <property type="entry name" value="SMALL RIBOSOMAL SUBUNIT PROTEIN ES4"/>
    <property type="match status" value="1"/>
</dbReference>
<feature type="domain" description="Crinkler effector protein N-terminal" evidence="10">
    <location>
        <begin position="3"/>
        <end position="113"/>
    </location>
</feature>
<evidence type="ECO:0000256" key="2">
    <source>
        <dbReference type="ARBA" id="ARBA00004613"/>
    </source>
</evidence>
<evidence type="ECO:0000256" key="5">
    <source>
        <dbReference type="ARBA" id="ARBA00022884"/>
    </source>
</evidence>
<protein>
    <submittedName>
        <fullName evidence="11">14624_t:CDS:1</fullName>
    </submittedName>
</protein>
<evidence type="ECO:0000259" key="8">
    <source>
        <dbReference type="Pfam" id="PF00900"/>
    </source>
</evidence>
<dbReference type="Proteomes" id="UP000789901">
    <property type="component" value="Unassembled WGS sequence"/>
</dbReference>
<evidence type="ECO:0000256" key="3">
    <source>
        <dbReference type="ARBA" id="ARBA00022525"/>
    </source>
</evidence>
<evidence type="ECO:0000256" key="1">
    <source>
        <dbReference type="ARBA" id="ARBA00004340"/>
    </source>
</evidence>
<sequence length="633" mass="73422">MAVCFILGDPVTKKFVIEINPEMRKTKRILHIREIIINDNVNFISGIDPRKIKLWKVTISTSERNEKLEVLNRLNIKIDIEKELEGVFLPPEDEICKHFDEQLTSGHIHIIVQPHTRSLGGTTYWGKEHGDAYEVRSPPMTGKTARAQLLEHNLLQSDKVKKGLKRVFRAKDYKPENEDEPRHGGEVFWNSFKFILQCTRLHIVAFASYGHYGAYTSRGDHAIMDMSPCTLPKSNTWKFEDVRFTREEFNCYFNQFCEKNLQISFTMNQIQMKFVKHTFEPLTFAKVFTYLKSRDFNDHFKVNDIRAMPKITDMLDEEKRIADTTNILVDIRTTKGGYSTIDFPAPLLRATYLQNRFGNDCRLLERVWQMEFYRASMQVLPADIYASIDVGAVFGSEGYLDFYVNDQHNWTVELLRDGDKLQEQRYQKDGRYTSILKYAKEWAIIDIRNSKKGSPEQKGKGLIYPDGTKDHVRLLGEDENLLGIINKKTPRPSPGPHKLRECLSLVIFLRNRLKYALIKKEVQSVLMQCLVKVDDVITIEKNGENFRLIYDAKGRFTIHKITSDEATYKLAKVKRVQFGAKGIQPMMAGNKPSISLLKGKGVKLTISEERDRSVFKKLNQKYNKFLRARAAHQ</sequence>
<feature type="domain" description="Small ribosomal subunit protein eS4 C-terminal" evidence="9">
    <location>
        <begin position="589"/>
        <end position="613"/>
    </location>
</feature>
<evidence type="ECO:0000256" key="4">
    <source>
        <dbReference type="ARBA" id="ARBA00022730"/>
    </source>
</evidence>
<evidence type="ECO:0000259" key="9">
    <source>
        <dbReference type="Pfam" id="PF16121"/>
    </source>
</evidence>
<accession>A0ABN7UGW2</accession>
<organism evidence="11 12">
    <name type="scientific">Gigaspora margarita</name>
    <dbReference type="NCBI Taxonomy" id="4874"/>
    <lineage>
        <taxon>Eukaryota</taxon>
        <taxon>Fungi</taxon>
        <taxon>Fungi incertae sedis</taxon>
        <taxon>Mucoromycota</taxon>
        <taxon>Glomeromycotina</taxon>
        <taxon>Glomeromycetes</taxon>
        <taxon>Diversisporales</taxon>
        <taxon>Gigasporaceae</taxon>
        <taxon>Gigaspora</taxon>
    </lineage>
</organism>
<dbReference type="EMBL" id="CAJVQB010002579">
    <property type="protein sequence ID" value="CAG8580084.1"/>
    <property type="molecule type" value="Genomic_DNA"/>
</dbReference>
<feature type="domain" description="Small ribosomal subunit protein eS4 central region" evidence="8">
    <location>
        <begin position="543"/>
        <end position="583"/>
    </location>
</feature>
<dbReference type="Pfam" id="PF00900">
    <property type="entry name" value="Ribosomal_S4e"/>
    <property type="match status" value="1"/>
</dbReference>
<dbReference type="Pfam" id="PF16121">
    <property type="entry name" value="40S_S4_C"/>
    <property type="match status" value="1"/>
</dbReference>
<dbReference type="InterPro" id="IPR000876">
    <property type="entry name" value="Ribosomal_eS4"/>
</dbReference>
<evidence type="ECO:0000256" key="7">
    <source>
        <dbReference type="ARBA" id="ARBA00023274"/>
    </source>
</evidence>
<keyword evidence="12" id="KW-1185">Reference proteome</keyword>
<reference evidence="11 12" key="1">
    <citation type="submission" date="2021-06" db="EMBL/GenBank/DDBJ databases">
        <authorList>
            <person name="Kallberg Y."/>
            <person name="Tangrot J."/>
            <person name="Rosling A."/>
        </authorList>
    </citation>
    <scope>NUCLEOTIDE SEQUENCE [LARGE SCALE GENOMIC DNA]</scope>
    <source>
        <strain evidence="11 12">120-4 pot B 10/14</strain>
    </source>
</reference>
<gene>
    <name evidence="11" type="ORF">GMARGA_LOCUS5905</name>
</gene>